<evidence type="ECO:0000256" key="1">
    <source>
        <dbReference type="SAM" id="SignalP"/>
    </source>
</evidence>
<dbReference type="RefSeq" id="WP_101967039.1">
    <property type="nucleotide sequence ID" value="NZ_PDFK01000013.1"/>
</dbReference>
<keyword evidence="1" id="KW-0732">Signal</keyword>
<feature type="chain" id="PRO_5014187675" description="SbsC C-terminal domain-containing protein" evidence="1">
    <location>
        <begin position="27"/>
        <end position="432"/>
    </location>
</feature>
<protein>
    <recommendedName>
        <fullName evidence="4">SbsC C-terminal domain-containing protein</fullName>
    </recommendedName>
</protein>
<sequence length="432" mass="48883">MKNKKRLALLSLVAIPSLLYSAPASAAEVTEPSKIAYTYNNNYYYNSNVWNVIQLISIIDDRYSSFQTRLESALKAYNNLTETEKQYVTNYDVLSNHQHTRILYRKLASQIEEKLASVEPTAVNYYENVLATREWFNSLNAAQKTFVNAETQRILSSYISPNTTIYKVVTKIQLLNSSRLSFHQEVEAARAEYNALRKFTNAYLPYGTEQLLLEAERLVVKDKAAAKDVENAIATLSPKTSTIKDVQKVKTAFEALTPVQQQIVPNVSILIDLVNGKYKLPTQSVENTKPNFSNIAALPGKTTAMSRNRNDYSAKINVTDPGVHTERFILTTKSNMTLIIPSLSTLVDKDTTGVIEIQLKRKLNNITFKMTLNNKPIEFEENIELIINNLPKNASIIQRNDLGEKLHTNFYVDGNRHIVQATTSGTFQIIRK</sequence>
<proteinExistence type="predicted"/>
<comment type="caution">
    <text evidence="2">The sequence shown here is derived from an EMBL/GenBank/DDBJ whole genome shotgun (WGS) entry which is preliminary data.</text>
</comment>
<evidence type="ECO:0000313" key="2">
    <source>
        <dbReference type="EMBL" id="PKU49755.1"/>
    </source>
</evidence>
<dbReference type="EMBL" id="PDFK01000013">
    <property type="protein sequence ID" value="PKU49755.1"/>
    <property type="molecule type" value="Genomic_DNA"/>
</dbReference>
<organism evidence="2 3">
    <name type="scientific">Lysinibacillus fusiformis</name>
    <dbReference type="NCBI Taxonomy" id="28031"/>
    <lineage>
        <taxon>Bacteria</taxon>
        <taxon>Bacillati</taxon>
        <taxon>Bacillota</taxon>
        <taxon>Bacilli</taxon>
        <taxon>Bacillales</taxon>
        <taxon>Bacillaceae</taxon>
        <taxon>Lysinibacillus</taxon>
    </lineage>
</organism>
<reference evidence="2 3" key="1">
    <citation type="submission" date="2017-10" db="EMBL/GenBank/DDBJ databases">
        <title>Draft genome of Lysinibacillus fusiformis strain Juneja, a laboratory-derived pathogen of Drosophila melanogaster.</title>
        <authorList>
            <person name="Smith B.R."/>
            <person name="Unckless R.L."/>
        </authorList>
    </citation>
    <scope>NUCLEOTIDE SEQUENCE [LARGE SCALE GENOMIC DNA]</scope>
    <source>
        <strain evidence="2 3">Juneja</strain>
    </source>
</reference>
<dbReference type="AlphaFoldDB" id="A0A2I0UUM4"/>
<feature type="signal peptide" evidence="1">
    <location>
        <begin position="1"/>
        <end position="26"/>
    </location>
</feature>
<evidence type="ECO:0000313" key="3">
    <source>
        <dbReference type="Proteomes" id="UP000234956"/>
    </source>
</evidence>
<evidence type="ECO:0008006" key="4">
    <source>
        <dbReference type="Google" id="ProtNLM"/>
    </source>
</evidence>
<dbReference type="Proteomes" id="UP000234956">
    <property type="component" value="Unassembled WGS sequence"/>
</dbReference>
<accession>A0A2I0UUM4</accession>
<name>A0A2I0UUM4_9BACI</name>
<gene>
    <name evidence="2" type="ORF">CRI88_21750</name>
</gene>